<dbReference type="KEGG" id="pbal:CPBP_00502"/>
<organism evidence="2 3">
    <name type="scientific">Candidatus Bodocaedibacter vickermanii</name>
    <dbReference type="NCBI Taxonomy" id="2741701"/>
    <lineage>
        <taxon>Bacteria</taxon>
        <taxon>Pseudomonadati</taxon>
        <taxon>Pseudomonadota</taxon>
        <taxon>Alphaproteobacteria</taxon>
        <taxon>Holosporales</taxon>
        <taxon>Candidatus Paracaedibacteraceae</taxon>
        <taxon>Candidatus Bodocaedibacter</taxon>
    </lineage>
</organism>
<dbReference type="Proteomes" id="UP000594001">
    <property type="component" value="Chromosome"/>
</dbReference>
<reference evidence="2 3" key="1">
    <citation type="submission" date="2020-06" db="EMBL/GenBank/DDBJ databases">
        <title>The endosymbiont of the kinetoplastid Bodo saltans is a Paracaedibacter-like alpha-proteobacterium possessing a putative toxin-antitoxin system.</title>
        <authorList>
            <person name="Midha S."/>
            <person name="Rigden D.J."/>
            <person name="Siozios S."/>
            <person name="Hurst G.D.D."/>
            <person name="Jackson A.P."/>
        </authorList>
    </citation>
    <scope>NUCLEOTIDE SEQUENCE [LARGE SCALE GENOMIC DNA]</scope>
    <source>
        <strain evidence="2">Lake Konstanz</strain>
    </source>
</reference>
<feature type="signal peptide" evidence="1">
    <location>
        <begin position="1"/>
        <end position="20"/>
    </location>
</feature>
<dbReference type="PROSITE" id="PS51257">
    <property type="entry name" value="PROKAR_LIPOPROTEIN"/>
    <property type="match status" value="1"/>
</dbReference>
<name>A0A7L9RTJ4_9PROT</name>
<protein>
    <submittedName>
        <fullName evidence="2">Lipoprotein, putative</fullName>
    </submittedName>
</protein>
<accession>A0A7L9RTJ4</accession>
<sequence>MKYTSTSLIFSTALLLTACATEHPTLDDFVLDDEITIDAQDLLNDDQNKGVELEKDAQGDVVASTNPMELTNSVSKKEQVIVIPERINHEITLPAKQAETPKKESVKSAEKKPEAKVAPSVFIRRAKDFSATNAPQATAFFDPNALGLHLLGKPVTSAVCTPEEEAHTKAIMDMKASYEGRNLSKMTAWRDQHLINVPRPDETLFYPFSGPDVVNMLTFFPNQQTYVMMGMEYVGTAETVSEWQKPLTKTKMETIRKAVESVFIRSFFRTLDMSSDFSRNGTRGVLPGMLLMLKVLDRDVKAVQWVTLNADGSLRYLTPEATKTASGNFGVEIKVTHPTQGFEQTIYYFRTDLSDAPMASNAGLRNFIQSKLGTTMTFVKSASFLMHMKEFAWMRNTVLNTSRAVLQDDSGVPFKFYKKNDWAANLFGQYVGPYGESFAAFKQPELNKAYESMPLQLLDFRFGYGYSKIPAHLMLFIRKEN</sequence>
<evidence type="ECO:0000313" key="2">
    <source>
        <dbReference type="EMBL" id="QOL19735.1"/>
    </source>
</evidence>
<gene>
    <name evidence="2" type="ORF">CPBP_00502</name>
</gene>
<evidence type="ECO:0000313" key="3">
    <source>
        <dbReference type="Proteomes" id="UP000594001"/>
    </source>
</evidence>
<dbReference type="AlphaFoldDB" id="A0A7L9RTJ4"/>
<keyword evidence="1" id="KW-0732">Signal</keyword>
<keyword evidence="3" id="KW-1185">Reference proteome</keyword>
<dbReference type="EMBL" id="CP054719">
    <property type="protein sequence ID" value="QOL19735.1"/>
    <property type="molecule type" value="Genomic_DNA"/>
</dbReference>
<keyword evidence="2" id="KW-0449">Lipoprotein</keyword>
<dbReference type="RefSeq" id="WP_350332478.1">
    <property type="nucleotide sequence ID" value="NZ_CP054719.1"/>
</dbReference>
<evidence type="ECO:0000256" key="1">
    <source>
        <dbReference type="SAM" id="SignalP"/>
    </source>
</evidence>
<feature type="chain" id="PRO_5032763825" evidence="1">
    <location>
        <begin position="21"/>
        <end position="481"/>
    </location>
</feature>
<proteinExistence type="predicted"/>